<dbReference type="Pfam" id="PF13347">
    <property type="entry name" value="MFS_2"/>
    <property type="match status" value="1"/>
</dbReference>
<accession>A0Q6A9</accession>
<dbReference type="PANTHER" id="PTHR11328">
    <property type="entry name" value="MAJOR FACILITATOR SUPERFAMILY DOMAIN-CONTAINING PROTEIN"/>
    <property type="match status" value="1"/>
</dbReference>
<dbReference type="InterPro" id="IPR039672">
    <property type="entry name" value="MFS_2"/>
</dbReference>
<dbReference type="InterPro" id="IPR036259">
    <property type="entry name" value="MFS_trans_sf"/>
</dbReference>
<proteinExistence type="inferred from homology"/>
<dbReference type="PANTHER" id="PTHR11328:SF28">
    <property type="entry name" value="MAJOR FACILITATOR SUPERFAMILY DOMAIN-CONTAINING PROTEIN 12"/>
    <property type="match status" value="1"/>
</dbReference>
<gene>
    <name evidence="2" type="ordered locus">FTN_0886</name>
</gene>
<protein>
    <submittedName>
        <fullName evidence="2">Sugar:cation symporter family protein</fullName>
    </submittedName>
</protein>
<dbReference type="GO" id="GO:0005886">
    <property type="term" value="C:plasma membrane"/>
    <property type="evidence" value="ECO:0007669"/>
    <property type="project" value="TreeGrafter"/>
</dbReference>
<dbReference type="SUPFAM" id="SSF103473">
    <property type="entry name" value="MFS general substrate transporter"/>
    <property type="match status" value="1"/>
</dbReference>
<evidence type="ECO:0000313" key="3">
    <source>
        <dbReference type="Proteomes" id="UP000000762"/>
    </source>
</evidence>
<dbReference type="EMBL" id="CP000439">
    <property type="protein sequence ID" value="ABK89774.1"/>
    <property type="molecule type" value="Genomic_DNA"/>
</dbReference>
<dbReference type="KEGG" id="ftn:FTN_0886"/>
<reference evidence="3" key="1">
    <citation type="journal article" date="2007" name="Genome Biol.">
        <title>Comparison of Francisella tularensis genomes reveals evolutionary events associated with the emergence of human pathogenic strains.</title>
        <authorList>
            <person name="Rohmer L."/>
            <person name="Fong C."/>
            <person name="Abmayr S."/>
            <person name="Wasnick M."/>
            <person name="Larson Freeman T.J."/>
            <person name="Radey M."/>
            <person name="Guina T."/>
            <person name="Svensson K."/>
            <person name="Hayden H.S."/>
            <person name="Jacobs M."/>
            <person name="Gallagher L.A."/>
            <person name="Manoil C."/>
            <person name="Ernst R.K."/>
            <person name="Drees B."/>
            <person name="Buckley D."/>
            <person name="Haugen E."/>
            <person name="Bovee D."/>
            <person name="Zhou Y."/>
            <person name="Chang J."/>
            <person name="Levy R."/>
            <person name="Lim R."/>
            <person name="Gillett W."/>
            <person name="Guenthener D."/>
            <person name="Kang A."/>
            <person name="Shaffer S.A."/>
            <person name="Taylor G."/>
            <person name="Chen J."/>
            <person name="Gallis B."/>
            <person name="D'Argenio D.A."/>
            <person name="Forsman M."/>
            <person name="Olson M.V."/>
            <person name="Goodlett D.R."/>
            <person name="Kaul R."/>
            <person name="Miller S.I."/>
            <person name="Brittnacher M.J."/>
        </authorList>
    </citation>
    <scope>NUCLEOTIDE SEQUENCE [LARGE SCALE GENOMIC DNA]</scope>
    <source>
        <strain evidence="3">U112</strain>
    </source>
</reference>
<dbReference type="GO" id="GO:0015293">
    <property type="term" value="F:symporter activity"/>
    <property type="evidence" value="ECO:0007669"/>
    <property type="project" value="InterPro"/>
</dbReference>
<dbReference type="Proteomes" id="UP000000762">
    <property type="component" value="Chromosome"/>
</dbReference>
<sequence length="422" mass="47703">MSIKKLDIFNYAFIAFPVAFASIPIYIFLPEYYHTNYGINLAILSVVLFILRALDAIFDPLIGWYCDRFHYLSKISLVAIITMFIIGVFIICIPVFSNMILNLGIGVFLSTLAFSYITIFSTTKGALWFKDDNSKSVIISAREISNILGVLVASILLSILLAFMPNQSSYFLYALIAIVLIIIASIFFFRWLNKISIENKSKHIIYNFNVKNYIRHFDGDGIFLFITYTISAVGSTLPAVTIIFFSKNVLKTPDLSGLYIFVYFLGAIIFIPIMKKISLKFGIIKTWGYALIFYAAIFSFVFGLSEGDYIIFTLISFLAGAGLATELILPSVLLAKWIDNYPERKELGNGYYALLAFIAKFSYAIATVITLPLIDSSYSTDPDNLNMILRIVYCVLPCIMKLSAALIIFIWYKKLANNYNRL</sequence>
<evidence type="ECO:0000313" key="2">
    <source>
        <dbReference type="EMBL" id="ABK89774.1"/>
    </source>
</evidence>
<organism evidence="2 3">
    <name type="scientific">Francisella tularensis subsp. novicida (strain ATCC 15482 / CCUG 33449 / U112)</name>
    <dbReference type="NCBI Taxonomy" id="401614"/>
    <lineage>
        <taxon>Bacteria</taxon>
        <taxon>Pseudomonadati</taxon>
        <taxon>Pseudomonadota</taxon>
        <taxon>Gammaproteobacteria</taxon>
        <taxon>Thiotrichales</taxon>
        <taxon>Francisellaceae</taxon>
        <taxon>Francisella</taxon>
    </lineage>
</organism>
<dbReference type="Gene3D" id="1.20.1250.20">
    <property type="entry name" value="MFS general substrate transporter like domains"/>
    <property type="match status" value="2"/>
</dbReference>
<dbReference type="AlphaFoldDB" id="A0Q6A9"/>
<comment type="similarity">
    <text evidence="1">Belongs to the sodium:galactoside symporter (TC 2.A.2) family.</text>
</comment>
<keyword evidence="3" id="KW-1185">Reference proteome</keyword>
<evidence type="ECO:0000256" key="1">
    <source>
        <dbReference type="ARBA" id="ARBA00009617"/>
    </source>
</evidence>
<dbReference type="KEGG" id="ftx:AW25_1131"/>
<dbReference type="GO" id="GO:0008643">
    <property type="term" value="P:carbohydrate transport"/>
    <property type="evidence" value="ECO:0007669"/>
    <property type="project" value="InterPro"/>
</dbReference>
<name>A0Q6A9_FRATN</name>
<dbReference type="RefSeq" id="WP_003039182.1">
    <property type="nucleotide sequence ID" value="NC_008601.1"/>
</dbReference>